<dbReference type="EMBL" id="VYKJ01000013">
    <property type="protein sequence ID" value="KAA8996673.1"/>
    <property type="molecule type" value="Genomic_DNA"/>
</dbReference>
<gene>
    <name evidence="5" type="primary">def</name>
    <name evidence="7" type="ORF">FJU30_20935</name>
</gene>
<comment type="caution">
    <text evidence="7">The sequence shown here is derived from an EMBL/GenBank/DDBJ whole genome shotgun (WGS) entry which is preliminary data.</text>
</comment>
<dbReference type="OrthoDB" id="9778118at2"/>
<feature type="binding site" evidence="5">
    <location>
        <position position="138"/>
    </location>
    <ligand>
        <name>Fe cation</name>
        <dbReference type="ChEBI" id="CHEBI:24875"/>
    </ligand>
</feature>
<feature type="binding site" evidence="5">
    <location>
        <position position="95"/>
    </location>
    <ligand>
        <name>Fe cation</name>
        <dbReference type="ChEBI" id="CHEBI:24875"/>
    </ligand>
</feature>
<dbReference type="GO" id="GO:0046872">
    <property type="term" value="F:metal ion binding"/>
    <property type="evidence" value="ECO:0007669"/>
    <property type="project" value="UniProtKB-KW"/>
</dbReference>
<dbReference type="InterPro" id="IPR001926">
    <property type="entry name" value="TrpB-like_PALP"/>
</dbReference>
<dbReference type="GO" id="GO:0004794">
    <property type="term" value="F:threonine deaminase activity"/>
    <property type="evidence" value="ECO:0007669"/>
    <property type="project" value="TreeGrafter"/>
</dbReference>
<evidence type="ECO:0000259" key="6">
    <source>
        <dbReference type="Pfam" id="PF00291"/>
    </source>
</evidence>
<keyword evidence="4" id="KW-0456">Lyase</keyword>
<dbReference type="Pfam" id="PF00291">
    <property type="entry name" value="PALP"/>
    <property type="match status" value="1"/>
</dbReference>
<dbReference type="InterPro" id="IPR036052">
    <property type="entry name" value="TrpB-like_PALP_sf"/>
</dbReference>
<evidence type="ECO:0000256" key="1">
    <source>
        <dbReference type="ARBA" id="ARBA00001933"/>
    </source>
</evidence>
<keyword evidence="8" id="KW-1185">Reference proteome</keyword>
<dbReference type="GO" id="GO:0042586">
    <property type="term" value="F:peptide deformylase activity"/>
    <property type="evidence" value="ECO:0007669"/>
    <property type="project" value="UniProtKB-UniRule"/>
</dbReference>
<dbReference type="InterPro" id="IPR036821">
    <property type="entry name" value="Peptide_deformylase_sf"/>
</dbReference>
<dbReference type="PANTHER" id="PTHR48078:SF17">
    <property type="entry name" value="THREONINE DEHYDRATASE"/>
    <property type="match status" value="1"/>
</dbReference>
<dbReference type="InterPro" id="IPR050147">
    <property type="entry name" value="Ser/Thr_Dehydratase"/>
</dbReference>
<keyword evidence="5" id="KW-0479">Metal-binding</keyword>
<dbReference type="PANTHER" id="PTHR48078">
    <property type="entry name" value="THREONINE DEHYDRATASE, MITOCHONDRIAL-RELATED"/>
    <property type="match status" value="1"/>
</dbReference>
<dbReference type="InterPro" id="IPR023635">
    <property type="entry name" value="Peptide_deformylase"/>
</dbReference>
<dbReference type="GO" id="GO:0009097">
    <property type="term" value="P:isoleucine biosynthetic process"/>
    <property type="evidence" value="ECO:0007669"/>
    <property type="project" value="TreeGrafter"/>
</dbReference>
<accession>A0A5J5FU23</accession>
<feature type="active site" evidence="5">
    <location>
        <position position="139"/>
    </location>
</feature>
<dbReference type="RefSeq" id="WP_150436918.1">
    <property type="nucleotide sequence ID" value="NZ_VYKJ01000013.1"/>
</dbReference>
<name>A0A5J5FU23_9GAMM</name>
<comment type="function">
    <text evidence="5">Removes the formyl group from the N-terminal Met of newly synthesized proteins. Requires at least a dipeptide for an efficient rate of reaction. N-terminal L-methionine is a prerequisite for activity but the enzyme has broad specificity at other positions.</text>
</comment>
<dbReference type="SUPFAM" id="SSF56420">
    <property type="entry name" value="Peptide deformylase"/>
    <property type="match status" value="1"/>
</dbReference>
<dbReference type="Proteomes" id="UP000335415">
    <property type="component" value="Unassembled WGS sequence"/>
</dbReference>
<dbReference type="Gene3D" id="3.90.45.10">
    <property type="entry name" value="Peptide deformylase"/>
    <property type="match status" value="1"/>
</dbReference>
<dbReference type="GO" id="GO:0006412">
    <property type="term" value="P:translation"/>
    <property type="evidence" value="ECO:0007669"/>
    <property type="project" value="UniProtKB-UniRule"/>
</dbReference>
<dbReference type="GO" id="GO:0006567">
    <property type="term" value="P:L-threonine catabolic process"/>
    <property type="evidence" value="ECO:0007669"/>
    <property type="project" value="TreeGrafter"/>
</dbReference>
<protein>
    <recommendedName>
        <fullName evidence="5">Peptide deformylase</fullName>
        <shortName evidence="5">PDF</shortName>
        <ecNumber evidence="5">3.5.1.88</ecNumber>
    </recommendedName>
    <alternativeName>
        <fullName evidence="5">Polypeptide deformylase</fullName>
    </alternativeName>
</protein>
<proteinExistence type="inferred from homology"/>
<comment type="cofactor">
    <cofactor evidence="5">
        <name>Fe(2+)</name>
        <dbReference type="ChEBI" id="CHEBI:29033"/>
    </cofactor>
    <text evidence="5">Binds 1 Fe(2+) ion.</text>
</comment>
<dbReference type="GO" id="GO:0003941">
    <property type="term" value="F:L-serine ammonia-lyase activity"/>
    <property type="evidence" value="ECO:0007669"/>
    <property type="project" value="TreeGrafter"/>
</dbReference>
<dbReference type="GO" id="GO:0006565">
    <property type="term" value="P:L-serine catabolic process"/>
    <property type="evidence" value="ECO:0007669"/>
    <property type="project" value="TreeGrafter"/>
</dbReference>
<keyword evidence="5" id="KW-0378">Hydrolase</keyword>
<organism evidence="7 8">
    <name type="scientific">Affinibrenneria salicis</name>
    <dbReference type="NCBI Taxonomy" id="2590031"/>
    <lineage>
        <taxon>Bacteria</taxon>
        <taxon>Pseudomonadati</taxon>
        <taxon>Pseudomonadota</taxon>
        <taxon>Gammaproteobacteria</taxon>
        <taxon>Enterobacterales</taxon>
        <taxon>Pectobacteriaceae</taxon>
        <taxon>Affinibrenneria</taxon>
    </lineage>
</organism>
<comment type="similarity">
    <text evidence="2 5">Belongs to the polypeptide deformylase family.</text>
</comment>
<evidence type="ECO:0000313" key="8">
    <source>
        <dbReference type="Proteomes" id="UP000335415"/>
    </source>
</evidence>
<dbReference type="CDD" id="cd00487">
    <property type="entry name" value="Pep_deformylase"/>
    <property type="match status" value="1"/>
</dbReference>
<sequence length="483" mass="52863">MAKILTILTDPAPALLSTALPVVEFDDALRQLLDNMHLTLQDFRLRQQFGRAMAAPQVGIGLRIIVLQLGGQPFSMINPSIVWRSDERQTVWDDCLSVPDLVVQVERHASISVAWQDENGRPRRWEKLPPEMAELIQHEYDHLDGILMTARALGDDAIRPIRERAQLIGAQRRPQRLSLDNILLAAQTIDPLFLHSPQYVCPALSEELGCRLMLKLETANPLRCFKGRGADFVLARAAQRGETRPIVCASAGNWGLALAWGGAKYQRPVTVFAPRNASRVKLTAIERYGADIRLAGQDFDSAKREAKNFAARTDSWFIEDGRQTEVSEGAGSIAVELLRAAHYDAIFVPLGNGALISGIARWVKASSPDTRLIGVCPRGADAMEKSWRMGRVVINDSVRTCADGLAVRVPVPEALSDMRDGVDEIVLVEDEDIRRAMDDAARCAGVLLEPAGAAALAGIRAGGYLIDARMSVACILTGANLSR</sequence>
<keyword evidence="3" id="KW-0663">Pyridoxal phosphate</keyword>
<dbReference type="Gene3D" id="3.40.50.1100">
    <property type="match status" value="2"/>
</dbReference>
<feature type="binding site" evidence="5">
    <location>
        <position position="142"/>
    </location>
    <ligand>
        <name>Fe cation</name>
        <dbReference type="ChEBI" id="CHEBI:24875"/>
    </ligand>
</feature>
<dbReference type="EC" id="3.5.1.88" evidence="5"/>
<reference evidence="7 8" key="1">
    <citation type="submission" date="2019-09" db="EMBL/GenBank/DDBJ databases">
        <authorList>
            <person name="Li Y."/>
        </authorList>
    </citation>
    <scope>NUCLEOTIDE SEQUENCE [LARGE SCALE GENOMIC DNA]</scope>
    <source>
        <strain evidence="7 8">L3-3HA</strain>
    </source>
</reference>
<evidence type="ECO:0000256" key="5">
    <source>
        <dbReference type="HAMAP-Rule" id="MF_00163"/>
    </source>
</evidence>
<dbReference type="SUPFAM" id="SSF53686">
    <property type="entry name" value="Tryptophan synthase beta subunit-like PLP-dependent enzymes"/>
    <property type="match status" value="1"/>
</dbReference>
<keyword evidence="5" id="KW-0648">Protein biosynthesis</keyword>
<evidence type="ECO:0000256" key="3">
    <source>
        <dbReference type="ARBA" id="ARBA00022898"/>
    </source>
</evidence>
<evidence type="ECO:0000256" key="4">
    <source>
        <dbReference type="ARBA" id="ARBA00023239"/>
    </source>
</evidence>
<keyword evidence="5" id="KW-0408">Iron</keyword>
<dbReference type="PRINTS" id="PR01576">
    <property type="entry name" value="PDEFORMYLASE"/>
</dbReference>
<evidence type="ECO:0000256" key="2">
    <source>
        <dbReference type="ARBA" id="ARBA00010759"/>
    </source>
</evidence>
<feature type="domain" description="Tryptophan synthase beta chain-like PALP" evidence="6">
    <location>
        <begin position="201"/>
        <end position="478"/>
    </location>
</feature>
<comment type="cofactor">
    <cofactor evidence="1">
        <name>pyridoxal 5'-phosphate</name>
        <dbReference type="ChEBI" id="CHEBI:597326"/>
    </cofactor>
</comment>
<dbReference type="AlphaFoldDB" id="A0A5J5FU23"/>
<dbReference type="Pfam" id="PF01327">
    <property type="entry name" value="Pep_deformylase"/>
    <property type="match status" value="1"/>
</dbReference>
<dbReference type="HAMAP" id="MF_00163">
    <property type="entry name" value="Pep_deformylase"/>
    <property type="match status" value="1"/>
</dbReference>
<comment type="catalytic activity">
    <reaction evidence="5">
        <text>N-terminal N-formyl-L-methionyl-[peptide] + H2O = N-terminal L-methionyl-[peptide] + formate</text>
        <dbReference type="Rhea" id="RHEA:24420"/>
        <dbReference type="Rhea" id="RHEA-COMP:10639"/>
        <dbReference type="Rhea" id="RHEA-COMP:10640"/>
        <dbReference type="ChEBI" id="CHEBI:15377"/>
        <dbReference type="ChEBI" id="CHEBI:15740"/>
        <dbReference type="ChEBI" id="CHEBI:49298"/>
        <dbReference type="ChEBI" id="CHEBI:64731"/>
        <dbReference type="EC" id="3.5.1.88"/>
    </reaction>
</comment>
<evidence type="ECO:0000313" key="7">
    <source>
        <dbReference type="EMBL" id="KAA8996673.1"/>
    </source>
</evidence>